<evidence type="ECO:0000313" key="2">
    <source>
        <dbReference type="EMBL" id="OLN97783.1"/>
    </source>
</evidence>
<dbReference type="Proteomes" id="UP000186583">
    <property type="component" value="Unassembled WGS sequence"/>
</dbReference>
<organism evidence="2 3">
    <name type="scientific">Colletotrichum chlorophyti</name>
    <dbReference type="NCBI Taxonomy" id="708187"/>
    <lineage>
        <taxon>Eukaryota</taxon>
        <taxon>Fungi</taxon>
        <taxon>Dikarya</taxon>
        <taxon>Ascomycota</taxon>
        <taxon>Pezizomycotina</taxon>
        <taxon>Sordariomycetes</taxon>
        <taxon>Hypocreomycetidae</taxon>
        <taxon>Glomerellales</taxon>
        <taxon>Glomerellaceae</taxon>
        <taxon>Colletotrichum</taxon>
    </lineage>
</organism>
<dbReference type="EMBL" id="MPGH01000004">
    <property type="protein sequence ID" value="OLN97783.1"/>
    <property type="molecule type" value="Genomic_DNA"/>
</dbReference>
<reference evidence="2 3" key="1">
    <citation type="submission" date="2016-11" db="EMBL/GenBank/DDBJ databases">
        <title>Draft Genome Assembly of Colletotrichum chlorophyti a pathogen of herbaceous plants.</title>
        <authorList>
            <person name="Gan P."/>
            <person name="Narusaka M."/>
            <person name="Tsushima A."/>
            <person name="Narusaka Y."/>
            <person name="Takano Y."/>
            <person name="Shirasu K."/>
        </authorList>
    </citation>
    <scope>NUCLEOTIDE SEQUENCE [LARGE SCALE GENOMIC DNA]</scope>
    <source>
        <strain evidence="2 3">NTL11</strain>
    </source>
</reference>
<evidence type="ECO:0000313" key="3">
    <source>
        <dbReference type="Proteomes" id="UP000186583"/>
    </source>
</evidence>
<sequence length="243" mass="25484">MEIGVAEVDEGFSEDLGDWPEAPERIVNRQSANISSGVNVDDILIGPMGEASIREQAAIIKSKGLPNVTITIVGIWFSTDKDYGEEDEVSTILRAELGEVVDMVLSHKIFSRVKINLEMPSIEGIVVGGGSILLVNASSPVSVGAESVGHILVLEALCYGGDFATATDVAVASEAKVGTKSVSLDKDVVEMDPCTAILVGADSILCPSELTGVSSLRPKHVCVASAFGEAITKIYGSTETIVY</sequence>
<name>A0A1Q8S8J9_9PEZI</name>
<gene>
    <name evidence="2" type="ORF">CCHL11_10173</name>
</gene>
<comment type="caution">
    <text evidence="2">The sequence shown here is derived from an EMBL/GenBank/DDBJ whole genome shotgun (WGS) entry which is preliminary data.</text>
</comment>
<accession>A0A1Q8S8J9</accession>
<feature type="domain" description="Hydantoinase A/oxoprolinase" evidence="1">
    <location>
        <begin position="107"/>
        <end position="171"/>
    </location>
</feature>
<dbReference type="InterPro" id="IPR002821">
    <property type="entry name" value="Hydantoinase_A"/>
</dbReference>
<dbReference type="AlphaFoldDB" id="A0A1Q8S8J9"/>
<dbReference type="GO" id="GO:0016787">
    <property type="term" value="F:hydrolase activity"/>
    <property type="evidence" value="ECO:0007669"/>
    <property type="project" value="InterPro"/>
</dbReference>
<evidence type="ECO:0000259" key="1">
    <source>
        <dbReference type="Pfam" id="PF01968"/>
    </source>
</evidence>
<proteinExistence type="predicted"/>
<dbReference type="Pfam" id="PF01968">
    <property type="entry name" value="Hydantoinase_A"/>
    <property type="match status" value="1"/>
</dbReference>
<keyword evidence="3" id="KW-1185">Reference proteome</keyword>
<protein>
    <recommendedName>
        <fullName evidence="1">Hydantoinase A/oxoprolinase domain-containing protein</fullName>
    </recommendedName>
</protein>